<comment type="caution">
    <text evidence="2">The sequence shown here is derived from an EMBL/GenBank/DDBJ whole genome shotgun (WGS) entry which is preliminary data.</text>
</comment>
<dbReference type="InterPro" id="IPR001810">
    <property type="entry name" value="F-box_dom"/>
</dbReference>
<evidence type="ECO:0000313" key="3">
    <source>
        <dbReference type="Proteomes" id="UP001190926"/>
    </source>
</evidence>
<feature type="domain" description="F-box" evidence="1">
    <location>
        <begin position="1"/>
        <end position="46"/>
    </location>
</feature>
<organism evidence="2 3">
    <name type="scientific">Perilla frutescens var. hirtella</name>
    <name type="common">Perilla citriodora</name>
    <name type="synonym">Perilla setoyensis</name>
    <dbReference type="NCBI Taxonomy" id="608512"/>
    <lineage>
        <taxon>Eukaryota</taxon>
        <taxon>Viridiplantae</taxon>
        <taxon>Streptophyta</taxon>
        <taxon>Embryophyta</taxon>
        <taxon>Tracheophyta</taxon>
        <taxon>Spermatophyta</taxon>
        <taxon>Magnoliopsida</taxon>
        <taxon>eudicotyledons</taxon>
        <taxon>Gunneridae</taxon>
        <taxon>Pentapetalae</taxon>
        <taxon>asterids</taxon>
        <taxon>lamiids</taxon>
        <taxon>Lamiales</taxon>
        <taxon>Lamiaceae</taxon>
        <taxon>Nepetoideae</taxon>
        <taxon>Elsholtzieae</taxon>
        <taxon>Perilla</taxon>
    </lineage>
</organism>
<name>A0AAD4JHX0_PERFH</name>
<dbReference type="EMBL" id="SDAM02000053">
    <property type="protein sequence ID" value="KAH6834067.1"/>
    <property type="molecule type" value="Genomic_DNA"/>
</dbReference>
<dbReference type="Pfam" id="PF07734">
    <property type="entry name" value="FBA_1"/>
    <property type="match status" value="1"/>
</dbReference>
<dbReference type="SUPFAM" id="SSF81383">
    <property type="entry name" value="F-box domain"/>
    <property type="match status" value="1"/>
</dbReference>
<keyword evidence="3" id="KW-1185">Reference proteome</keyword>
<dbReference type="InterPro" id="IPR036047">
    <property type="entry name" value="F-box-like_dom_sf"/>
</dbReference>
<dbReference type="SMART" id="SM00256">
    <property type="entry name" value="FBOX"/>
    <property type="match status" value="1"/>
</dbReference>
<dbReference type="AlphaFoldDB" id="A0AAD4JHX0"/>
<dbReference type="Pfam" id="PF00646">
    <property type="entry name" value="F-box"/>
    <property type="match status" value="1"/>
</dbReference>
<protein>
    <recommendedName>
        <fullName evidence="1">F-box domain-containing protein</fullName>
    </recommendedName>
</protein>
<accession>A0AAD4JHX0</accession>
<dbReference type="Proteomes" id="UP001190926">
    <property type="component" value="Unassembled WGS sequence"/>
</dbReference>
<sequence length="369" mass="41920">MESCGIPAEMVEKILLNLPVKSLLRFSSVSKSWFSRVFDSSFIKKYHGREIIVFNSISSDHVNDVSSCPLSSILSDNSFEDATDVVCPFGQQPTSQPWIKAFCDQLWCVEKDNSFFLWNPSMRAYRNIPNPKIPPRTQTPNSEFVYGLGYDSICDDYKILKIRRCCGMSNEAELYSLRSDSWSTIQSFPQNSIFSSFGSFLNGALHYIVRRSRTVHVLISFDLSAEKYGEVALPEYSPTLDFFDRVEVAVSSGKLCLCLSYGSTNCLALWVMEDYGVFESWTNKFHIDCNSFPNLGINYTWRPLYFSENGKILIDVSTLVEEGSGIFMYEDGKTLLRKKHGCNGSRCRPISDVFVCVESLVSPARLQKY</sequence>
<dbReference type="Gene3D" id="1.20.1280.50">
    <property type="match status" value="1"/>
</dbReference>
<evidence type="ECO:0000313" key="2">
    <source>
        <dbReference type="EMBL" id="KAH6834067.1"/>
    </source>
</evidence>
<dbReference type="PROSITE" id="PS50181">
    <property type="entry name" value="FBOX"/>
    <property type="match status" value="1"/>
</dbReference>
<dbReference type="InterPro" id="IPR017451">
    <property type="entry name" value="F-box-assoc_interact_dom"/>
</dbReference>
<dbReference type="PANTHER" id="PTHR31672:SF13">
    <property type="entry name" value="F-BOX PROTEIN CPR30-LIKE"/>
    <property type="match status" value="1"/>
</dbReference>
<evidence type="ECO:0000259" key="1">
    <source>
        <dbReference type="PROSITE" id="PS50181"/>
    </source>
</evidence>
<proteinExistence type="predicted"/>
<reference evidence="2 3" key="1">
    <citation type="journal article" date="2021" name="Nat. Commun.">
        <title>Incipient diploidization of the medicinal plant Perilla within 10,000 years.</title>
        <authorList>
            <person name="Zhang Y."/>
            <person name="Shen Q."/>
            <person name="Leng L."/>
            <person name="Zhang D."/>
            <person name="Chen S."/>
            <person name="Shi Y."/>
            <person name="Ning Z."/>
            <person name="Chen S."/>
        </authorList>
    </citation>
    <scope>NUCLEOTIDE SEQUENCE [LARGE SCALE GENOMIC DNA]</scope>
    <source>
        <strain evidence="3">cv. PC099</strain>
    </source>
</reference>
<dbReference type="InterPro" id="IPR050796">
    <property type="entry name" value="SCF_F-box_component"/>
</dbReference>
<gene>
    <name evidence="2" type="ORF">C2S53_013354</name>
</gene>
<dbReference type="InterPro" id="IPR006527">
    <property type="entry name" value="F-box-assoc_dom_typ1"/>
</dbReference>
<dbReference type="PANTHER" id="PTHR31672">
    <property type="entry name" value="BNACNNG10540D PROTEIN"/>
    <property type="match status" value="1"/>
</dbReference>
<dbReference type="NCBIfam" id="TIGR01640">
    <property type="entry name" value="F_box_assoc_1"/>
    <property type="match status" value="1"/>
</dbReference>